<evidence type="ECO:0000256" key="18">
    <source>
        <dbReference type="ARBA" id="ARBA00024512"/>
    </source>
</evidence>
<dbReference type="InterPro" id="IPR045579">
    <property type="entry name" value="AGK_C"/>
</dbReference>
<evidence type="ECO:0000256" key="5">
    <source>
        <dbReference type="ARBA" id="ARBA00012133"/>
    </source>
</evidence>
<organism evidence="31">
    <name type="scientific">Ixodes ricinus</name>
    <name type="common">Common tick</name>
    <name type="synonym">Acarus ricinus</name>
    <dbReference type="NCBI Taxonomy" id="34613"/>
    <lineage>
        <taxon>Eukaryota</taxon>
        <taxon>Metazoa</taxon>
        <taxon>Ecdysozoa</taxon>
        <taxon>Arthropoda</taxon>
        <taxon>Chelicerata</taxon>
        <taxon>Arachnida</taxon>
        <taxon>Acari</taxon>
        <taxon>Parasitiformes</taxon>
        <taxon>Ixodida</taxon>
        <taxon>Ixodoidea</taxon>
        <taxon>Ixodidae</taxon>
        <taxon>Ixodinae</taxon>
        <taxon>Ixodes</taxon>
    </lineage>
</organism>
<evidence type="ECO:0000256" key="10">
    <source>
        <dbReference type="ARBA" id="ARBA00022840"/>
    </source>
</evidence>
<proteinExistence type="evidence at transcript level"/>
<dbReference type="GO" id="GO:0046486">
    <property type="term" value="P:glycerolipid metabolic process"/>
    <property type="evidence" value="ECO:0007669"/>
    <property type="project" value="UniProtKB-UniPathway"/>
</dbReference>
<dbReference type="PANTHER" id="PTHR12358:SF31">
    <property type="entry name" value="ACYLGLYCEROL KINASE, MITOCHONDRIAL"/>
    <property type="match status" value="1"/>
</dbReference>
<dbReference type="GO" id="GO:0005758">
    <property type="term" value="C:mitochondrial intermembrane space"/>
    <property type="evidence" value="ECO:0007669"/>
    <property type="project" value="UniProtKB-SubCell"/>
</dbReference>
<dbReference type="PROSITE" id="PS50146">
    <property type="entry name" value="DAGK"/>
    <property type="match status" value="1"/>
</dbReference>
<evidence type="ECO:0000256" key="13">
    <source>
        <dbReference type="ARBA" id="ARBA00023136"/>
    </source>
</evidence>
<comment type="pathway">
    <text evidence="4">Lipid metabolism; glycerolipid metabolism.</text>
</comment>
<evidence type="ECO:0000256" key="9">
    <source>
        <dbReference type="ARBA" id="ARBA00022792"/>
    </source>
</evidence>
<sequence>MNRVIAVCKTLRNHWKKSTFAACLIAYGGWYLDDRHRTNLMMRAFCEHAKAYGDEPLPAGAKPRHITVIINPTAKDGKGKILYEKYAAPLFHLAGIRVSYFTTEYAGQAKSLMEVLENTDAVVIAGGDGTLHEAVTGIMSRSDYATACKRYPMGVIPAGKTNAVAKQLFWEPGMNEARWIASSAMAIVKEQLSMLDVAQVELRQEETAKGEEGLDDVGHPQVPVEVNGPQVVYALGRLEQGAFRDARSTIPKYWYFGALRTRAAFFFNALKELPEATAASLSYVEPCAGCSRCFVDEVGTRRAERRRWWSSFMPRSAPQASEPRTDYSKVINPDCGIQRHSVLGHCQLDVSANLEKDLHALKLSVSPPSSGRLQFFSECLQRQAGSHKSLALRELLARELNLEFQSGTKQENGTGSQGAARTVSVDSVEYQAQKVYLKLIPRVLHVYSAVNS</sequence>
<dbReference type="GO" id="GO:0004143">
    <property type="term" value="F:ATP-dependent diacylglycerol kinase activity"/>
    <property type="evidence" value="ECO:0007669"/>
    <property type="project" value="UniProtKB-EC"/>
</dbReference>
<evidence type="ECO:0000256" key="20">
    <source>
        <dbReference type="ARBA" id="ARBA00024636"/>
    </source>
</evidence>
<evidence type="ECO:0000256" key="17">
    <source>
        <dbReference type="ARBA" id="ARBA00024505"/>
    </source>
</evidence>
<comment type="catalytic activity">
    <reaction evidence="16">
        <text>1-(5Z,8Z,11Z,14Z-eicosatetraenoyl)-sn-glycerol + ATP = 1-(5Z,8Z,11Z,14Z-eicosatetraenoyl)-sn-glycero-3-phosphate + ADP + H(+)</text>
        <dbReference type="Rhea" id="RHEA:43328"/>
        <dbReference type="ChEBI" id="CHEBI:15378"/>
        <dbReference type="ChEBI" id="CHEBI:30616"/>
        <dbReference type="ChEBI" id="CHEBI:34071"/>
        <dbReference type="ChEBI" id="CHEBI:74938"/>
        <dbReference type="ChEBI" id="CHEBI:456216"/>
    </reaction>
    <physiologicalReaction direction="left-to-right" evidence="16">
        <dbReference type="Rhea" id="RHEA:43329"/>
    </physiologicalReaction>
</comment>
<keyword evidence="9" id="KW-0999">Mitochondrion inner membrane</keyword>
<comment type="subcellular location">
    <subcellularLocation>
        <location evidence="3">Mitochondrion inner membrane</location>
        <topology evidence="3">Peripheral membrane protein</topology>
    </subcellularLocation>
    <subcellularLocation>
        <location evidence="2">Mitochondrion intermembrane space</location>
    </subcellularLocation>
</comment>
<evidence type="ECO:0000256" key="25">
    <source>
        <dbReference type="ARBA" id="ARBA00030553"/>
    </source>
</evidence>
<dbReference type="InterPro" id="IPR016064">
    <property type="entry name" value="NAD/diacylglycerol_kinase_sf"/>
</dbReference>
<dbReference type="GO" id="GO:0001729">
    <property type="term" value="F:ceramide kinase activity"/>
    <property type="evidence" value="ECO:0007669"/>
    <property type="project" value="UniProtKB-EC"/>
</dbReference>
<dbReference type="EMBL" id="GEFM01003368">
    <property type="protein sequence ID" value="JAP72428.1"/>
    <property type="molecule type" value="mRNA"/>
</dbReference>
<dbReference type="GO" id="GO:0047620">
    <property type="term" value="F:acylglycerol kinase activity"/>
    <property type="evidence" value="ECO:0007669"/>
    <property type="project" value="UniProtKB-EC"/>
</dbReference>
<evidence type="ECO:0000256" key="26">
    <source>
        <dbReference type="ARBA" id="ARBA00044480"/>
    </source>
</evidence>
<keyword evidence="13" id="KW-0472">Membrane</keyword>
<comment type="catalytic activity">
    <reaction evidence="18">
        <text>a 1-acyl-sn-glycerol + ATP = a 1-acyl-sn-glycero-3-phosphate + ADP + H(+)</text>
        <dbReference type="Rhea" id="RHEA:33747"/>
        <dbReference type="ChEBI" id="CHEBI:15378"/>
        <dbReference type="ChEBI" id="CHEBI:30616"/>
        <dbReference type="ChEBI" id="CHEBI:57970"/>
        <dbReference type="ChEBI" id="CHEBI:64683"/>
        <dbReference type="ChEBI" id="CHEBI:456216"/>
    </reaction>
    <physiologicalReaction direction="left-to-right" evidence="18">
        <dbReference type="Rhea" id="RHEA:33748"/>
    </physiologicalReaction>
</comment>
<evidence type="ECO:0000256" key="15">
    <source>
        <dbReference type="ARBA" id="ARBA00023411"/>
    </source>
</evidence>
<dbReference type="AlphaFoldDB" id="A0A131Y1Q4"/>
<dbReference type="GO" id="GO:0046512">
    <property type="term" value="P:sphingosine biosynthetic process"/>
    <property type="evidence" value="ECO:0007669"/>
    <property type="project" value="TreeGrafter"/>
</dbReference>
<comment type="catalytic activity">
    <reaction evidence="15">
        <text>a 1,2-diacyl-sn-glycerol + ATP = a 1,2-diacyl-sn-glycero-3-phosphate + ADP + H(+)</text>
        <dbReference type="Rhea" id="RHEA:10272"/>
        <dbReference type="ChEBI" id="CHEBI:15378"/>
        <dbReference type="ChEBI" id="CHEBI:17815"/>
        <dbReference type="ChEBI" id="CHEBI:30616"/>
        <dbReference type="ChEBI" id="CHEBI:58608"/>
        <dbReference type="ChEBI" id="CHEBI:456216"/>
        <dbReference type="EC" id="2.7.1.107"/>
    </reaction>
    <physiologicalReaction direction="left-to-right" evidence="15">
        <dbReference type="Rhea" id="RHEA:10273"/>
    </physiologicalReaction>
</comment>
<comment type="catalytic activity">
    <reaction evidence="29">
        <text>N-(hexanoyl)sphing-4-enine + ATP = N-hexanoylsphing-4-enine 1-phosphate + ADP + H(+)</text>
        <dbReference type="Rhea" id="RHEA:43312"/>
        <dbReference type="ChEBI" id="CHEBI:15378"/>
        <dbReference type="ChEBI" id="CHEBI:30616"/>
        <dbReference type="ChEBI" id="CHEBI:63867"/>
        <dbReference type="ChEBI" id="CHEBI:82959"/>
        <dbReference type="ChEBI" id="CHEBI:456216"/>
    </reaction>
    <physiologicalReaction direction="left-to-right" evidence="29">
        <dbReference type="Rhea" id="RHEA:43313"/>
    </physiologicalReaction>
</comment>
<feature type="domain" description="DAGKc" evidence="30">
    <location>
        <begin position="61"/>
        <end position="204"/>
    </location>
</feature>
<evidence type="ECO:0000256" key="24">
    <source>
        <dbReference type="ARBA" id="ARBA00026142"/>
    </source>
</evidence>
<keyword evidence="10" id="KW-0067">ATP-binding</keyword>
<comment type="catalytic activity">
    <reaction evidence="19">
        <text>2-(5Z,8Z,11Z,14Z-eicosatetraenoyl)-glycerol + ATP = 2-(5Z,8Z,11Z,14Z-eicosatetraenoyl)-sn-glycero-3-phosphate + ADP + H(+)</text>
        <dbReference type="Rhea" id="RHEA:43316"/>
        <dbReference type="ChEBI" id="CHEBI:15378"/>
        <dbReference type="ChEBI" id="CHEBI:30616"/>
        <dbReference type="ChEBI" id="CHEBI:52392"/>
        <dbReference type="ChEBI" id="CHEBI:78209"/>
        <dbReference type="ChEBI" id="CHEBI:456216"/>
    </reaction>
    <physiologicalReaction direction="left-to-right" evidence="19">
        <dbReference type="Rhea" id="RHEA:43317"/>
    </physiologicalReaction>
</comment>
<comment type="catalytic activity">
    <reaction evidence="17">
        <text>1-(9Z-octadecenoyl)-sn-glycerol + ATP = 1-(9Z-octadecenoyl)-sn-glycero-3-phosphate + ADP + H(+)</text>
        <dbReference type="Rhea" id="RHEA:41079"/>
        <dbReference type="ChEBI" id="CHEBI:15378"/>
        <dbReference type="ChEBI" id="CHEBI:30616"/>
        <dbReference type="ChEBI" id="CHEBI:74544"/>
        <dbReference type="ChEBI" id="CHEBI:75757"/>
        <dbReference type="ChEBI" id="CHEBI:456216"/>
    </reaction>
    <physiologicalReaction direction="left-to-right" evidence="17">
        <dbReference type="Rhea" id="RHEA:41080"/>
    </physiologicalReaction>
</comment>
<evidence type="ECO:0000256" key="12">
    <source>
        <dbReference type="ARBA" id="ARBA00023128"/>
    </source>
</evidence>
<evidence type="ECO:0000256" key="6">
    <source>
        <dbReference type="ARBA" id="ARBA00022679"/>
    </source>
</evidence>
<keyword evidence="8 31" id="KW-0418">Kinase</keyword>
<protein>
    <recommendedName>
        <fullName evidence="24">Acylglycerol kinase, mitochondrial</fullName>
        <ecNumber evidence="5">2.7.1.107</ecNumber>
        <ecNumber evidence="22">2.7.1.138</ecNumber>
        <ecNumber evidence="23">2.7.1.94</ecNumber>
    </recommendedName>
    <alternativeName>
        <fullName evidence="25">Multiple substrate lipid kinase</fullName>
    </alternativeName>
</protein>
<keyword evidence="6" id="KW-0808">Transferase</keyword>
<dbReference type="Pfam" id="PF19712">
    <property type="entry name" value="AGK_C"/>
    <property type="match status" value="1"/>
</dbReference>
<dbReference type="InterPro" id="IPR017438">
    <property type="entry name" value="ATP-NAD_kinase_N"/>
</dbReference>
<evidence type="ECO:0000256" key="22">
    <source>
        <dbReference type="ARBA" id="ARBA00026096"/>
    </source>
</evidence>
<evidence type="ECO:0000256" key="19">
    <source>
        <dbReference type="ARBA" id="ARBA00024556"/>
    </source>
</evidence>
<comment type="catalytic activity">
    <reaction evidence="28">
        <text>a monoacylglycerol + ATP = a monoacyl-sn-glycero-3-phosphate + ADP + H(+)</text>
        <dbReference type="Rhea" id="RHEA:19293"/>
        <dbReference type="ChEBI" id="CHEBI:15378"/>
        <dbReference type="ChEBI" id="CHEBI:17408"/>
        <dbReference type="ChEBI" id="CHEBI:30616"/>
        <dbReference type="ChEBI" id="CHEBI:77589"/>
        <dbReference type="ChEBI" id="CHEBI:456216"/>
        <dbReference type="EC" id="2.7.1.94"/>
    </reaction>
    <physiologicalReaction direction="left-to-right" evidence="28">
        <dbReference type="Rhea" id="RHEA:19294"/>
    </physiologicalReaction>
</comment>
<evidence type="ECO:0000256" key="1">
    <source>
        <dbReference type="ARBA" id="ARBA00001946"/>
    </source>
</evidence>
<dbReference type="EC" id="2.7.1.138" evidence="22"/>
<evidence type="ECO:0000313" key="31">
    <source>
        <dbReference type="EMBL" id="JAP72428.1"/>
    </source>
</evidence>
<evidence type="ECO:0000259" key="30">
    <source>
        <dbReference type="PROSITE" id="PS50146"/>
    </source>
</evidence>
<comment type="catalytic activity">
    <reaction evidence="26">
        <text>a 2-acylglycerol + ATP = a 2-acyl-sn-glycerol 3-phosphate + ADP + H(+)</text>
        <dbReference type="Rhea" id="RHEA:39847"/>
        <dbReference type="ChEBI" id="CHEBI:15378"/>
        <dbReference type="ChEBI" id="CHEBI:17389"/>
        <dbReference type="ChEBI" id="CHEBI:30616"/>
        <dbReference type="ChEBI" id="CHEBI:64982"/>
        <dbReference type="ChEBI" id="CHEBI:456216"/>
    </reaction>
    <physiologicalReaction direction="left-to-right" evidence="26">
        <dbReference type="Rhea" id="RHEA:39848"/>
    </physiologicalReaction>
</comment>
<dbReference type="GO" id="GO:0005743">
    <property type="term" value="C:mitochondrial inner membrane"/>
    <property type="evidence" value="ECO:0007669"/>
    <property type="project" value="UniProtKB-SubCell"/>
</dbReference>
<evidence type="ECO:0000256" key="16">
    <source>
        <dbReference type="ARBA" id="ARBA00024483"/>
    </source>
</evidence>
<name>A0A131Y1Q4_IXORI</name>
<keyword evidence="12" id="KW-0496">Mitochondrion</keyword>
<dbReference type="EC" id="2.7.1.107" evidence="5"/>
<keyword evidence="11" id="KW-0443">Lipid metabolism</keyword>
<evidence type="ECO:0000256" key="7">
    <source>
        <dbReference type="ARBA" id="ARBA00022741"/>
    </source>
</evidence>
<evidence type="ECO:0000256" key="27">
    <source>
        <dbReference type="ARBA" id="ARBA00048034"/>
    </source>
</evidence>
<dbReference type="Gene3D" id="3.40.50.10330">
    <property type="entry name" value="Probable inorganic polyphosphate/atp-NAD kinase, domain 1"/>
    <property type="match status" value="1"/>
</dbReference>
<comment type="similarity">
    <text evidence="21">Belongs to the AGK family.</text>
</comment>
<dbReference type="GO" id="GO:0046513">
    <property type="term" value="P:ceramide biosynthetic process"/>
    <property type="evidence" value="ECO:0007669"/>
    <property type="project" value="TreeGrafter"/>
</dbReference>
<dbReference type="Pfam" id="PF00781">
    <property type="entry name" value="DAGK_cat"/>
    <property type="match status" value="1"/>
</dbReference>
<dbReference type="InterPro" id="IPR001206">
    <property type="entry name" value="Diacylglycerol_kinase_cat_dom"/>
</dbReference>
<accession>A0A131Y1Q4</accession>
<evidence type="ECO:0000256" key="3">
    <source>
        <dbReference type="ARBA" id="ARBA00004637"/>
    </source>
</evidence>
<reference evidence="31" key="1">
    <citation type="submission" date="2016-02" db="EMBL/GenBank/DDBJ databases">
        <title>RNAseq analyses of the midgut from blood- or serum-fed Ixodes ricinus ticks.</title>
        <authorList>
            <person name="Perner J."/>
            <person name="Provaznik J."/>
            <person name="Schrenkova J."/>
            <person name="Urbanova V."/>
            <person name="Ribeiro J.M."/>
            <person name="Kopacek P."/>
        </authorList>
    </citation>
    <scope>NUCLEOTIDE SEQUENCE</scope>
    <source>
        <tissue evidence="31">Gut</tissue>
    </source>
</reference>
<dbReference type="SMART" id="SM00046">
    <property type="entry name" value="DAGKc"/>
    <property type="match status" value="1"/>
</dbReference>
<evidence type="ECO:0000256" key="23">
    <source>
        <dbReference type="ARBA" id="ARBA00026098"/>
    </source>
</evidence>
<dbReference type="UniPathway" id="UPA00230"/>
<evidence type="ECO:0000256" key="11">
    <source>
        <dbReference type="ARBA" id="ARBA00023098"/>
    </source>
</evidence>
<evidence type="ECO:0000256" key="2">
    <source>
        <dbReference type="ARBA" id="ARBA00004569"/>
    </source>
</evidence>
<comment type="cofactor">
    <cofactor evidence="1">
        <name>Mg(2+)</name>
        <dbReference type="ChEBI" id="CHEBI:18420"/>
    </cofactor>
</comment>
<dbReference type="PANTHER" id="PTHR12358">
    <property type="entry name" value="SPHINGOSINE KINASE"/>
    <property type="match status" value="1"/>
</dbReference>
<evidence type="ECO:0000256" key="21">
    <source>
        <dbReference type="ARBA" id="ARBA00025749"/>
    </source>
</evidence>
<evidence type="ECO:0000256" key="29">
    <source>
        <dbReference type="ARBA" id="ARBA00048876"/>
    </source>
</evidence>
<evidence type="ECO:0000256" key="4">
    <source>
        <dbReference type="ARBA" id="ARBA00005175"/>
    </source>
</evidence>
<evidence type="ECO:0000256" key="28">
    <source>
        <dbReference type="ARBA" id="ARBA00048663"/>
    </source>
</evidence>
<dbReference type="EC" id="2.7.1.94" evidence="23"/>
<evidence type="ECO:0000256" key="8">
    <source>
        <dbReference type="ARBA" id="ARBA00022777"/>
    </source>
</evidence>
<evidence type="ECO:0000256" key="14">
    <source>
        <dbReference type="ARBA" id="ARBA00023371"/>
    </source>
</evidence>
<dbReference type="InterPro" id="IPR050187">
    <property type="entry name" value="Lipid_Phosphate_FormReg"/>
</dbReference>
<comment type="catalytic activity">
    <reaction evidence="20">
        <text>1-hexadecanoyl-sn-glycerol + ATP = 1-hexadecanoyl-sn-glycero-3-phosphate + ADP + H(+)</text>
        <dbReference type="Rhea" id="RHEA:43308"/>
        <dbReference type="ChEBI" id="CHEBI:15378"/>
        <dbReference type="ChEBI" id="CHEBI:30616"/>
        <dbReference type="ChEBI" id="CHEBI:57518"/>
        <dbReference type="ChEBI" id="CHEBI:75542"/>
        <dbReference type="ChEBI" id="CHEBI:456216"/>
    </reaction>
    <physiologicalReaction direction="left-to-right" evidence="20">
        <dbReference type="Rhea" id="RHEA:43309"/>
    </physiologicalReaction>
</comment>
<comment type="catalytic activity">
    <reaction evidence="14">
        <text>1,2-di-(9Z-octadecenoyl)-sn-glycerol + ATP = 1,2-di-(9Z-octadecenoyl)-sn-glycero-3-phosphate + ADP + H(+)</text>
        <dbReference type="Rhea" id="RHEA:40327"/>
        <dbReference type="ChEBI" id="CHEBI:15378"/>
        <dbReference type="ChEBI" id="CHEBI:30616"/>
        <dbReference type="ChEBI" id="CHEBI:52333"/>
        <dbReference type="ChEBI" id="CHEBI:74546"/>
        <dbReference type="ChEBI" id="CHEBI:456216"/>
    </reaction>
    <physiologicalReaction direction="left-to-right" evidence="14">
        <dbReference type="Rhea" id="RHEA:40328"/>
    </physiologicalReaction>
</comment>
<dbReference type="GO" id="GO:0005524">
    <property type="term" value="F:ATP binding"/>
    <property type="evidence" value="ECO:0007669"/>
    <property type="project" value="UniProtKB-KW"/>
</dbReference>
<keyword evidence="7" id="KW-0547">Nucleotide-binding</keyword>
<dbReference type="SUPFAM" id="SSF111331">
    <property type="entry name" value="NAD kinase/diacylglycerol kinase-like"/>
    <property type="match status" value="1"/>
</dbReference>
<comment type="catalytic activity">
    <reaction evidence="27">
        <text>an N-acylsphing-4-enine + ATP = an N-acylsphing-4-enine 1-phosphate + ADP + H(+)</text>
        <dbReference type="Rhea" id="RHEA:17929"/>
        <dbReference type="ChEBI" id="CHEBI:15378"/>
        <dbReference type="ChEBI" id="CHEBI:30616"/>
        <dbReference type="ChEBI" id="CHEBI:52639"/>
        <dbReference type="ChEBI" id="CHEBI:57674"/>
        <dbReference type="ChEBI" id="CHEBI:456216"/>
        <dbReference type="EC" id="2.7.1.138"/>
    </reaction>
    <physiologicalReaction direction="left-to-right" evidence="27">
        <dbReference type="Rhea" id="RHEA:17930"/>
    </physiologicalReaction>
</comment>